<comment type="caution">
    <text evidence="2">The sequence shown here is derived from an EMBL/GenBank/DDBJ whole genome shotgun (WGS) entry which is preliminary data.</text>
</comment>
<keyword evidence="1" id="KW-0472">Membrane</keyword>
<evidence type="ECO:0000313" key="3">
    <source>
        <dbReference type="Proteomes" id="UP000654993"/>
    </source>
</evidence>
<sequence>MIWILYGTAAYLTYYTYLVARTLWREGKLAGGIAVGVIALSFVPLTVYLQLT</sequence>
<dbReference type="RefSeq" id="WP_200967679.1">
    <property type="nucleotide sequence ID" value="NZ_BMAQ01000048.1"/>
</dbReference>
<dbReference type="EMBL" id="BMAQ01000048">
    <property type="protein sequence ID" value="GFR39490.1"/>
    <property type="molecule type" value="Genomic_DNA"/>
</dbReference>
<name>A0A916QEV8_9BACL</name>
<dbReference type="Proteomes" id="UP000654993">
    <property type="component" value="Unassembled WGS sequence"/>
</dbReference>
<keyword evidence="3" id="KW-1185">Reference proteome</keyword>
<keyword evidence="1" id="KW-1133">Transmembrane helix</keyword>
<keyword evidence="1" id="KW-0812">Transmembrane</keyword>
<evidence type="ECO:0000313" key="2">
    <source>
        <dbReference type="EMBL" id="GFR39490.1"/>
    </source>
</evidence>
<gene>
    <name evidence="2" type="ORF">PRECH8_27860</name>
</gene>
<feature type="transmembrane region" description="Helical" evidence="1">
    <location>
        <begin position="29"/>
        <end position="49"/>
    </location>
</feature>
<organism evidence="2 3">
    <name type="scientific">Insulibacter thermoxylanivorax</name>
    <dbReference type="NCBI Taxonomy" id="2749268"/>
    <lineage>
        <taxon>Bacteria</taxon>
        <taxon>Bacillati</taxon>
        <taxon>Bacillota</taxon>
        <taxon>Bacilli</taxon>
        <taxon>Bacillales</taxon>
        <taxon>Paenibacillaceae</taxon>
        <taxon>Insulibacter</taxon>
    </lineage>
</organism>
<reference evidence="2" key="1">
    <citation type="submission" date="2020-08" db="EMBL/GenBank/DDBJ databases">
        <authorList>
            <person name="Uke A."/>
            <person name="Chhe C."/>
            <person name="Baramee S."/>
            <person name="Kosugi A."/>
        </authorList>
    </citation>
    <scope>NUCLEOTIDE SEQUENCE</scope>
    <source>
        <strain evidence="2">DA-C8</strain>
    </source>
</reference>
<evidence type="ECO:0000256" key="1">
    <source>
        <dbReference type="SAM" id="Phobius"/>
    </source>
</evidence>
<protein>
    <submittedName>
        <fullName evidence="2">Uncharacterized protein</fullName>
    </submittedName>
</protein>
<proteinExistence type="predicted"/>
<dbReference type="AlphaFoldDB" id="A0A916QEV8"/>
<reference evidence="2" key="2">
    <citation type="journal article" date="2021" name="Data Brief">
        <title>Draft genome sequence data of the facultative, thermophilic, xylanolytic bacterium Paenibacillus sp. strain DA-C8.</title>
        <authorList>
            <person name="Chhe C."/>
            <person name="Uke A."/>
            <person name="Baramee S."/>
            <person name="Ungkulpasvich U."/>
            <person name="Tachaapaikoon C."/>
            <person name="Pason P."/>
            <person name="Waeonukul R."/>
            <person name="Ratanakhanokchai K."/>
            <person name="Kosugi A."/>
        </authorList>
    </citation>
    <scope>NUCLEOTIDE SEQUENCE</scope>
    <source>
        <strain evidence="2">DA-C8</strain>
    </source>
</reference>
<accession>A0A916QEV8</accession>